<dbReference type="GO" id="GO:0005524">
    <property type="term" value="F:ATP binding"/>
    <property type="evidence" value="ECO:0007669"/>
    <property type="project" value="UniProtKB-UniRule"/>
</dbReference>
<comment type="catalytic activity">
    <reaction evidence="5">
        <text>3'-dephospho-CoA + ATP = ADP + CoA + H(+)</text>
        <dbReference type="Rhea" id="RHEA:18245"/>
        <dbReference type="ChEBI" id="CHEBI:15378"/>
        <dbReference type="ChEBI" id="CHEBI:30616"/>
        <dbReference type="ChEBI" id="CHEBI:57287"/>
        <dbReference type="ChEBI" id="CHEBI:57328"/>
        <dbReference type="ChEBI" id="CHEBI:456216"/>
        <dbReference type="EC" id="2.7.1.24"/>
    </reaction>
</comment>
<dbReference type="Pfam" id="PF01121">
    <property type="entry name" value="CoaE"/>
    <property type="match status" value="1"/>
</dbReference>
<name>A0A0D6MIW6_9PROT</name>
<dbReference type="RefSeq" id="WP_048846999.1">
    <property type="nucleotide sequence ID" value="NZ_BALE01000009.1"/>
</dbReference>
<organism evidence="7 8">
    <name type="scientific">Tanticharoenia sakaeratensis NBRC 103193</name>
    <dbReference type="NCBI Taxonomy" id="1231623"/>
    <lineage>
        <taxon>Bacteria</taxon>
        <taxon>Pseudomonadati</taxon>
        <taxon>Pseudomonadota</taxon>
        <taxon>Alphaproteobacteria</taxon>
        <taxon>Acetobacterales</taxon>
        <taxon>Acetobacteraceae</taxon>
        <taxon>Tanticharoenia</taxon>
    </lineage>
</organism>
<dbReference type="Gene3D" id="3.40.50.300">
    <property type="entry name" value="P-loop containing nucleotide triphosphate hydrolases"/>
    <property type="match status" value="1"/>
</dbReference>
<comment type="subcellular location">
    <subcellularLocation>
        <location evidence="5">Cytoplasm</location>
    </subcellularLocation>
</comment>
<evidence type="ECO:0000256" key="2">
    <source>
        <dbReference type="ARBA" id="ARBA00022741"/>
    </source>
</evidence>
<dbReference type="InterPro" id="IPR001977">
    <property type="entry name" value="Depp_CoAkinase"/>
</dbReference>
<dbReference type="PANTHER" id="PTHR10695">
    <property type="entry name" value="DEPHOSPHO-COA KINASE-RELATED"/>
    <property type="match status" value="1"/>
</dbReference>
<keyword evidence="5" id="KW-0808">Transferase</keyword>
<evidence type="ECO:0000256" key="1">
    <source>
        <dbReference type="ARBA" id="ARBA00009018"/>
    </source>
</evidence>
<sequence>MLVLGLTGGMGAGKSTIARLFRLRHIPVFDADATVHRLQGRHGAAVAPIATLCPQAVADGRIRRDVLRTFATRSPDAMRALEAIMHPLVAQARAQFLRTARGRGAWLCVLDIPLLFEVGADRDCDLVVVAHAPLATRRRRIAVRRGVSMEAADALIARQMSDRARLARADIVIPTGLSRHVAAVQVARLLDRLYKLRP</sequence>
<dbReference type="PROSITE" id="PS51219">
    <property type="entry name" value="DPCK"/>
    <property type="match status" value="1"/>
</dbReference>
<gene>
    <name evidence="5" type="primary">coaE</name>
    <name evidence="7" type="ORF">Tasa_009_018</name>
</gene>
<dbReference type="HAMAP" id="MF_00376">
    <property type="entry name" value="Dephospho_CoA_kinase"/>
    <property type="match status" value="1"/>
</dbReference>
<dbReference type="GO" id="GO:0015937">
    <property type="term" value="P:coenzyme A biosynthetic process"/>
    <property type="evidence" value="ECO:0007669"/>
    <property type="project" value="UniProtKB-UniRule"/>
</dbReference>
<dbReference type="GO" id="GO:0005737">
    <property type="term" value="C:cytoplasm"/>
    <property type="evidence" value="ECO:0007669"/>
    <property type="project" value="UniProtKB-SubCell"/>
</dbReference>
<keyword evidence="2 5" id="KW-0547">Nucleotide-binding</keyword>
<accession>A0A0D6MIW6</accession>
<keyword evidence="5 7" id="KW-0418">Kinase</keyword>
<dbReference type="Proteomes" id="UP000032679">
    <property type="component" value="Unassembled WGS sequence"/>
</dbReference>
<dbReference type="EC" id="2.7.1.24" evidence="5 6"/>
<dbReference type="AlphaFoldDB" id="A0A0D6MIW6"/>
<dbReference type="CDD" id="cd02022">
    <property type="entry name" value="DPCK"/>
    <property type="match status" value="1"/>
</dbReference>
<keyword evidence="8" id="KW-1185">Reference proteome</keyword>
<dbReference type="GO" id="GO:0004140">
    <property type="term" value="F:dephospho-CoA kinase activity"/>
    <property type="evidence" value="ECO:0007669"/>
    <property type="project" value="UniProtKB-UniRule"/>
</dbReference>
<dbReference type="PANTHER" id="PTHR10695:SF46">
    <property type="entry name" value="BIFUNCTIONAL COENZYME A SYNTHASE-RELATED"/>
    <property type="match status" value="1"/>
</dbReference>
<reference evidence="7 8" key="1">
    <citation type="submission" date="2012-10" db="EMBL/GenBank/DDBJ databases">
        <title>Genome sequencing of Tanticharoenia sakaeratensis NBRC 103193.</title>
        <authorList>
            <person name="Azuma Y."/>
            <person name="Hadano H."/>
            <person name="Hirakawa H."/>
            <person name="Matsushita K."/>
        </authorList>
    </citation>
    <scope>NUCLEOTIDE SEQUENCE [LARGE SCALE GENOMIC DNA]</scope>
    <source>
        <strain evidence="7 8">NBRC 103193</strain>
    </source>
</reference>
<comment type="similarity">
    <text evidence="1 5">Belongs to the CoaE family.</text>
</comment>
<evidence type="ECO:0000313" key="7">
    <source>
        <dbReference type="EMBL" id="GAN53223.1"/>
    </source>
</evidence>
<evidence type="ECO:0000256" key="4">
    <source>
        <dbReference type="ARBA" id="ARBA00022993"/>
    </source>
</evidence>
<evidence type="ECO:0000256" key="5">
    <source>
        <dbReference type="HAMAP-Rule" id="MF_00376"/>
    </source>
</evidence>
<keyword evidence="4 5" id="KW-0173">Coenzyme A biosynthesis</keyword>
<evidence type="ECO:0000256" key="3">
    <source>
        <dbReference type="ARBA" id="ARBA00022840"/>
    </source>
</evidence>
<feature type="binding site" evidence="5">
    <location>
        <begin position="11"/>
        <end position="16"/>
    </location>
    <ligand>
        <name>ATP</name>
        <dbReference type="ChEBI" id="CHEBI:30616"/>
    </ligand>
</feature>
<dbReference type="SUPFAM" id="SSF52540">
    <property type="entry name" value="P-loop containing nucleoside triphosphate hydrolases"/>
    <property type="match status" value="1"/>
</dbReference>
<evidence type="ECO:0000256" key="6">
    <source>
        <dbReference type="NCBIfam" id="TIGR00152"/>
    </source>
</evidence>
<dbReference type="InterPro" id="IPR027417">
    <property type="entry name" value="P-loop_NTPase"/>
</dbReference>
<comment type="pathway">
    <text evidence="5">Cofactor biosynthesis; coenzyme A biosynthesis; CoA from (R)-pantothenate: step 5/5.</text>
</comment>
<comment type="function">
    <text evidence="5">Catalyzes the phosphorylation of the 3'-hydroxyl group of dephosphocoenzyme A to form coenzyme A.</text>
</comment>
<dbReference type="STRING" id="1231623.Tasa_009_018"/>
<protein>
    <recommendedName>
        <fullName evidence="5 6">Dephospho-CoA kinase</fullName>
        <ecNumber evidence="5 6">2.7.1.24</ecNumber>
    </recommendedName>
    <alternativeName>
        <fullName evidence="5">Dephosphocoenzyme A kinase</fullName>
    </alternativeName>
</protein>
<evidence type="ECO:0000313" key="8">
    <source>
        <dbReference type="Proteomes" id="UP000032679"/>
    </source>
</evidence>
<proteinExistence type="inferred from homology"/>
<keyword evidence="5" id="KW-0963">Cytoplasm</keyword>
<comment type="caution">
    <text evidence="7">The sequence shown here is derived from an EMBL/GenBank/DDBJ whole genome shotgun (WGS) entry which is preliminary data.</text>
</comment>
<keyword evidence="3 5" id="KW-0067">ATP-binding</keyword>
<dbReference type="OrthoDB" id="9812943at2"/>
<dbReference type="EMBL" id="BALE01000009">
    <property type="protein sequence ID" value="GAN53223.1"/>
    <property type="molecule type" value="Genomic_DNA"/>
</dbReference>
<dbReference type="NCBIfam" id="TIGR00152">
    <property type="entry name" value="dephospho-CoA kinase"/>
    <property type="match status" value="1"/>
</dbReference>
<dbReference type="UniPathway" id="UPA00241">
    <property type="reaction ID" value="UER00356"/>
</dbReference>